<evidence type="ECO:0000256" key="5">
    <source>
        <dbReference type="ARBA" id="ARBA00022833"/>
    </source>
</evidence>
<dbReference type="InParanoid" id="H2Z905"/>
<comment type="cofactor">
    <cofactor evidence="1">
        <name>Zn(2+)</name>
        <dbReference type="ChEBI" id="CHEBI:29105"/>
    </cofactor>
</comment>
<keyword evidence="10" id="KW-1185">Reference proteome</keyword>
<dbReference type="InterPro" id="IPR018497">
    <property type="entry name" value="Peptidase_M13_C"/>
</dbReference>
<dbReference type="CDD" id="cd08662">
    <property type="entry name" value="M13"/>
    <property type="match status" value="1"/>
</dbReference>
<evidence type="ECO:0000259" key="8">
    <source>
        <dbReference type="Pfam" id="PF05649"/>
    </source>
</evidence>
<dbReference type="Pfam" id="PF01431">
    <property type="entry name" value="Peptidase_M13"/>
    <property type="match status" value="1"/>
</dbReference>
<proteinExistence type="predicted"/>
<dbReference type="GO" id="GO:0046872">
    <property type="term" value="F:metal ion binding"/>
    <property type="evidence" value="ECO:0007669"/>
    <property type="project" value="UniProtKB-KW"/>
</dbReference>
<dbReference type="Proteomes" id="UP000007875">
    <property type="component" value="Unassembled WGS sequence"/>
</dbReference>
<dbReference type="eggNOG" id="KOG3624">
    <property type="taxonomic scope" value="Eukaryota"/>
</dbReference>
<keyword evidence="6" id="KW-0482">Metalloprotease</keyword>
<accession>H2Z905</accession>
<feature type="domain" description="Peptidase M13 C-terminal" evidence="7">
    <location>
        <begin position="484"/>
        <end position="686"/>
    </location>
</feature>
<evidence type="ECO:0000256" key="6">
    <source>
        <dbReference type="ARBA" id="ARBA00023049"/>
    </source>
</evidence>
<dbReference type="GeneTree" id="ENSGT00940000157313"/>
<reference evidence="9" key="2">
    <citation type="submission" date="2025-08" db="UniProtKB">
        <authorList>
            <consortium name="Ensembl"/>
        </authorList>
    </citation>
    <scope>IDENTIFICATION</scope>
</reference>
<protein>
    <submittedName>
        <fullName evidence="9">Uncharacterized protein</fullName>
    </submittedName>
</protein>
<dbReference type="Gene3D" id="1.10.1380.10">
    <property type="entry name" value="Neutral endopeptidase , domain2"/>
    <property type="match status" value="1"/>
</dbReference>
<dbReference type="GO" id="GO:0005886">
    <property type="term" value="C:plasma membrane"/>
    <property type="evidence" value="ECO:0007669"/>
    <property type="project" value="TreeGrafter"/>
</dbReference>
<dbReference type="InterPro" id="IPR000718">
    <property type="entry name" value="Peptidase_M13"/>
</dbReference>
<reference evidence="9" key="3">
    <citation type="submission" date="2025-09" db="UniProtKB">
        <authorList>
            <consortium name="Ensembl"/>
        </authorList>
    </citation>
    <scope>IDENTIFICATION</scope>
</reference>
<dbReference type="PRINTS" id="PR00786">
    <property type="entry name" value="NEPRILYSIN"/>
</dbReference>
<dbReference type="Ensembl" id="ENSCSAVT00000014232.1">
    <property type="protein sequence ID" value="ENSCSAVP00000014070.1"/>
    <property type="gene ID" value="ENSCSAVG00000008254.1"/>
</dbReference>
<dbReference type="GO" id="GO:0016485">
    <property type="term" value="P:protein processing"/>
    <property type="evidence" value="ECO:0007669"/>
    <property type="project" value="TreeGrafter"/>
</dbReference>
<dbReference type="Pfam" id="PF05649">
    <property type="entry name" value="Peptidase_M13_N"/>
    <property type="match status" value="1"/>
</dbReference>
<sequence length="692" mass="79888">VHAAAFYQRNIDPDVDPCDDFFEFACGRWISENPIPDHETKREIYSVLTENVINHVREILEDEEYNETDNTALYNARNYYKSCVDISIIEELGTKPLLELLVGNLSWPVISKQWHDDDYDEIGTLSTLQGEYNNKILVMFYVGTDEDNTTSFVLKLDQASLAIRDVYYKDDVKYSKIQNALRTLMINLATLVAEKSGIDIHPDNITRDMTDAFNFEMEVAKIKVIFLFQGSSSNPNSSYNVLSLLELNSEIPGFDWVRLGTEIIRDVNFTPNQTLIVGNRQYLQDLVELLRNTSSRVKQNYMVWRIVKHRAMNMGVDFQNLHLKFSTVYTGQLKMRDRRYTCVQSVDRIFSGPIGYMFIKKYFKEENKKTARVLDMADGLKKAFKWLLDNEVTWMDAESKALAREKCDFIKPNIGYSEYFTNKTVIALDKMVSYLYIFFQTEMDPTNYFENVLNYLRFVAQLSWVIIGDSVDKSTWNTPPTTVNAYYSPMLNAIMFPAGELQAPFFWGNAYPMSVQFGAIGSIIGHELTHAFDIYGQKYDKFGNRANLWSNHSLAAFYNKTECLIDQYNNYYWTTAESYLDGDNTLSENIADNGGIRQSFHAYKQWVEDFGEEQKLPGMSYTSEQLFFIGYANVRCGHYKPELAEFAINSDVHSPGKFRILGSLSNFEEFSNAFSCPVGSNMNRGENRCIVW</sequence>
<dbReference type="GO" id="GO:0004222">
    <property type="term" value="F:metalloendopeptidase activity"/>
    <property type="evidence" value="ECO:0007669"/>
    <property type="project" value="InterPro"/>
</dbReference>
<keyword evidence="5" id="KW-0862">Zinc</keyword>
<reference evidence="10" key="1">
    <citation type="submission" date="2003-08" db="EMBL/GenBank/DDBJ databases">
        <authorList>
            <person name="Birren B."/>
            <person name="Nusbaum C."/>
            <person name="Abebe A."/>
            <person name="Abouelleil A."/>
            <person name="Adekoya E."/>
            <person name="Ait-zahra M."/>
            <person name="Allen N."/>
            <person name="Allen T."/>
            <person name="An P."/>
            <person name="Anderson M."/>
            <person name="Anderson S."/>
            <person name="Arachchi H."/>
            <person name="Armbruster J."/>
            <person name="Bachantsang P."/>
            <person name="Baldwin J."/>
            <person name="Barry A."/>
            <person name="Bayul T."/>
            <person name="Blitshsteyn B."/>
            <person name="Bloom T."/>
            <person name="Blye J."/>
            <person name="Boguslavskiy L."/>
            <person name="Borowsky M."/>
            <person name="Boukhgalter B."/>
            <person name="Brunache A."/>
            <person name="Butler J."/>
            <person name="Calixte N."/>
            <person name="Calvo S."/>
            <person name="Camarata J."/>
            <person name="Campo K."/>
            <person name="Chang J."/>
            <person name="Cheshatsang Y."/>
            <person name="Citroen M."/>
            <person name="Collymore A."/>
            <person name="Considine T."/>
            <person name="Cook A."/>
            <person name="Cooke P."/>
            <person name="Corum B."/>
            <person name="Cuomo C."/>
            <person name="David R."/>
            <person name="Dawoe T."/>
            <person name="Degray S."/>
            <person name="Dodge S."/>
            <person name="Dooley K."/>
            <person name="Dorje P."/>
            <person name="Dorjee K."/>
            <person name="Dorris L."/>
            <person name="Duffey N."/>
            <person name="Dupes A."/>
            <person name="Elkins T."/>
            <person name="Engels R."/>
            <person name="Erickson J."/>
            <person name="Farina A."/>
            <person name="Faro S."/>
            <person name="Ferreira P."/>
            <person name="Fischer H."/>
            <person name="Fitzgerald M."/>
            <person name="Foley K."/>
            <person name="Gage D."/>
            <person name="Galagan J."/>
            <person name="Gearin G."/>
            <person name="Gnerre S."/>
            <person name="Gnirke A."/>
            <person name="Goyette A."/>
            <person name="Graham J."/>
            <person name="Grandbois E."/>
            <person name="Gyaltsen K."/>
            <person name="Hafez N."/>
            <person name="Hagopian D."/>
            <person name="Hagos B."/>
            <person name="Hall J."/>
            <person name="Hatcher B."/>
            <person name="Heller A."/>
            <person name="Higgins H."/>
            <person name="Honan T."/>
            <person name="Horn A."/>
            <person name="Houde N."/>
            <person name="Hughes L."/>
            <person name="Hulme W."/>
            <person name="Husby E."/>
            <person name="Iliev I."/>
            <person name="Jaffe D."/>
            <person name="Jones C."/>
            <person name="Kamal M."/>
            <person name="Kamat A."/>
            <person name="Kamvysselis M."/>
            <person name="Karlsson E."/>
            <person name="Kells C."/>
            <person name="Kieu A."/>
            <person name="Kisner P."/>
            <person name="Kodira C."/>
            <person name="Kulbokas E."/>
            <person name="Labutti K."/>
            <person name="Lama D."/>
            <person name="Landers T."/>
            <person name="Leger J."/>
            <person name="Levine S."/>
            <person name="Lewis D."/>
            <person name="Lewis T."/>
            <person name="Lindblad-toh K."/>
            <person name="Liu X."/>
            <person name="Lokyitsang T."/>
            <person name="Lokyitsang Y."/>
            <person name="Lucien O."/>
            <person name="Lui A."/>
            <person name="Ma L.J."/>
            <person name="Mabbitt R."/>
            <person name="Macdonald J."/>
            <person name="Maclean C."/>
            <person name="Major J."/>
            <person name="Manning J."/>
            <person name="Marabella R."/>
            <person name="Maru K."/>
            <person name="Matthews C."/>
            <person name="Mauceli E."/>
            <person name="Mccarthy M."/>
            <person name="Mcdonough S."/>
            <person name="Mcghee T."/>
            <person name="Meldrim J."/>
            <person name="Meneus L."/>
            <person name="Mesirov J."/>
            <person name="Mihalev A."/>
            <person name="Mihova T."/>
            <person name="Mikkelsen T."/>
            <person name="Mlenga V."/>
            <person name="Moru K."/>
            <person name="Mozes J."/>
            <person name="Mulrain L."/>
            <person name="Munson G."/>
            <person name="Naylor J."/>
            <person name="Newes C."/>
            <person name="Nguyen C."/>
            <person name="Nguyen N."/>
            <person name="Nguyen T."/>
            <person name="Nicol R."/>
            <person name="Nielsen C."/>
            <person name="Nizzari M."/>
            <person name="Norbu C."/>
            <person name="Norbu N."/>
            <person name="O'donnell P."/>
            <person name="Okoawo O."/>
            <person name="O'leary S."/>
            <person name="Omotosho B."/>
            <person name="O'neill K."/>
            <person name="Osman S."/>
            <person name="Parker S."/>
            <person name="Perrin D."/>
            <person name="Phunkhang P."/>
            <person name="Piqani B."/>
            <person name="Purcell S."/>
            <person name="Rachupka T."/>
            <person name="Ramasamy U."/>
            <person name="Rameau R."/>
            <person name="Ray V."/>
            <person name="Raymond C."/>
            <person name="Retta R."/>
            <person name="Richardson S."/>
            <person name="Rise C."/>
            <person name="Rodriguez J."/>
            <person name="Rogers J."/>
            <person name="Rogov P."/>
            <person name="Rutman M."/>
            <person name="Schupbach R."/>
            <person name="Seaman C."/>
            <person name="Settipalli S."/>
            <person name="Sharpe T."/>
            <person name="Sheridan J."/>
            <person name="Sherpa N."/>
            <person name="Shi J."/>
            <person name="Smirnov S."/>
            <person name="Smith C."/>
            <person name="Sougnez C."/>
            <person name="Spencer B."/>
            <person name="Stalker J."/>
            <person name="Stange-thomann N."/>
            <person name="Stavropoulos S."/>
            <person name="Stetson K."/>
            <person name="Stone C."/>
            <person name="Stone S."/>
            <person name="Stubbs M."/>
            <person name="Talamas J."/>
            <person name="Tchuinga P."/>
            <person name="Tenzing P."/>
            <person name="Tesfaye S."/>
            <person name="Theodore J."/>
            <person name="Thoulutsang Y."/>
            <person name="Topham K."/>
            <person name="Towey S."/>
            <person name="Tsamla T."/>
            <person name="Tsomo N."/>
            <person name="Vallee D."/>
            <person name="Vassiliev H."/>
            <person name="Venkataraman V."/>
            <person name="Vinson J."/>
            <person name="Vo A."/>
            <person name="Wade C."/>
            <person name="Wang S."/>
            <person name="Wangchuk T."/>
            <person name="Wangdi T."/>
            <person name="Whittaker C."/>
            <person name="Wilkinson J."/>
            <person name="Wu Y."/>
            <person name="Wyman D."/>
            <person name="Yadav S."/>
            <person name="Yang S."/>
            <person name="Yang X."/>
            <person name="Yeager S."/>
            <person name="Yee E."/>
            <person name="Young G."/>
            <person name="Zainoun J."/>
            <person name="Zembeck L."/>
            <person name="Zimmer A."/>
            <person name="Zody M."/>
            <person name="Lander E."/>
        </authorList>
    </citation>
    <scope>NUCLEOTIDE SEQUENCE [LARGE SCALE GENOMIC DNA]</scope>
</reference>
<evidence type="ECO:0000259" key="7">
    <source>
        <dbReference type="Pfam" id="PF01431"/>
    </source>
</evidence>
<evidence type="ECO:0000256" key="4">
    <source>
        <dbReference type="ARBA" id="ARBA00022801"/>
    </source>
</evidence>
<feature type="domain" description="Peptidase M13 N-terminal" evidence="8">
    <location>
        <begin position="17"/>
        <end position="416"/>
    </location>
</feature>
<dbReference type="PANTHER" id="PTHR11733">
    <property type="entry name" value="ZINC METALLOPROTEASE FAMILY M13 NEPRILYSIN-RELATED"/>
    <property type="match status" value="1"/>
</dbReference>
<name>H2Z905_CIOSA</name>
<dbReference type="PROSITE" id="PS51885">
    <property type="entry name" value="NEPRILYSIN"/>
    <property type="match status" value="1"/>
</dbReference>
<dbReference type="SUPFAM" id="SSF55486">
    <property type="entry name" value="Metalloproteases ('zincins'), catalytic domain"/>
    <property type="match status" value="1"/>
</dbReference>
<dbReference type="AlphaFoldDB" id="H2Z905"/>
<dbReference type="InterPro" id="IPR008753">
    <property type="entry name" value="Peptidase_M13_N"/>
</dbReference>
<evidence type="ECO:0000313" key="10">
    <source>
        <dbReference type="Proteomes" id="UP000007875"/>
    </source>
</evidence>
<dbReference type="InterPro" id="IPR024079">
    <property type="entry name" value="MetalloPept_cat_dom_sf"/>
</dbReference>
<keyword evidence="4" id="KW-0378">Hydrolase</keyword>
<evidence type="ECO:0000256" key="2">
    <source>
        <dbReference type="ARBA" id="ARBA00022670"/>
    </source>
</evidence>
<dbReference type="STRING" id="51511.ENSCSAVP00000014070"/>
<dbReference type="PANTHER" id="PTHR11733:SF133">
    <property type="entry name" value="PHOSPHATE-REGULATING NEUTRAL ENDOPEPTIDASE PHEX"/>
    <property type="match status" value="1"/>
</dbReference>
<keyword evidence="3" id="KW-0479">Metal-binding</keyword>
<dbReference type="InterPro" id="IPR042089">
    <property type="entry name" value="Peptidase_M13_dom_2"/>
</dbReference>
<keyword evidence="2" id="KW-0645">Protease</keyword>
<evidence type="ECO:0000256" key="3">
    <source>
        <dbReference type="ARBA" id="ARBA00022723"/>
    </source>
</evidence>
<evidence type="ECO:0000256" key="1">
    <source>
        <dbReference type="ARBA" id="ARBA00001947"/>
    </source>
</evidence>
<dbReference type="OMA" id="VISKQWH"/>
<organism evidence="9 10">
    <name type="scientific">Ciona savignyi</name>
    <name type="common">Pacific transparent sea squirt</name>
    <dbReference type="NCBI Taxonomy" id="51511"/>
    <lineage>
        <taxon>Eukaryota</taxon>
        <taxon>Metazoa</taxon>
        <taxon>Chordata</taxon>
        <taxon>Tunicata</taxon>
        <taxon>Ascidiacea</taxon>
        <taxon>Phlebobranchia</taxon>
        <taxon>Cionidae</taxon>
        <taxon>Ciona</taxon>
    </lineage>
</organism>
<dbReference type="Gene3D" id="3.40.390.10">
    <property type="entry name" value="Collagenase (Catalytic Domain)"/>
    <property type="match status" value="1"/>
</dbReference>
<evidence type="ECO:0000313" key="9">
    <source>
        <dbReference type="Ensembl" id="ENSCSAVP00000014070.1"/>
    </source>
</evidence>